<organism evidence="1 2">
    <name type="scientific">Colletotrichum chrysophilum</name>
    <dbReference type="NCBI Taxonomy" id="1836956"/>
    <lineage>
        <taxon>Eukaryota</taxon>
        <taxon>Fungi</taxon>
        <taxon>Dikarya</taxon>
        <taxon>Ascomycota</taxon>
        <taxon>Pezizomycotina</taxon>
        <taxon>Sordariomycetes</taxon>
        <taxon>Hypocreomycetidae</taxon>
        <taxon>Glomerellales</taxon>
        <taxon>Glomerellaceae</taxon>
        <taxon>Colletotrichum</taxon>
        <taxon>Colletotrichum gloeosporioides species complex</taxon>
    </lineage>
</organism>
<comment type="caution">
    <text evidence="1">The sequence shown here is derived from an EMBL/GenBank/DDBJ whole genome shotgun (WGS) entry which is preliminary data.</text>
</comment>
<dbReference type="SUPFAM" id="SSF55961">
    <property type="entry name" value="Bet v1-like"/>
    <property type="match status" value="1"/>
</dbReference>
<dbReference type="AlphaFoldDB" id="A0AAD9A924"/>
<gene>
    <name evidence="1" type="ORF">CCHR01_13668</name>
</gene>
<keyword evidence="2" id="KW-1185">Reference proteome</keyword>
<name>A0AAD9A924_9PEZI</name>
<protein>
    <submittedName>
        <fullName evidence="1">Uncharacterized protein</fullName>
    </submittedName>
</protein>
<evidence type="ECO:0000313" key="2">
    <source>
        <dbReference type="Proteomes" id="UP001243330"/>
    </source>
</evidence>
<dbReference type="EMBL" id="JAQOWY010000344">
    <property type="protein sequence ID" value="KAK1843711.1"/>
    <property type="molecule type" value="Genomic_DNA"/>
</dbReference>
<dbReference type="Pfam" id="PF08982">
    <property type="entry name" value="AtaL"/>
    <property type="match status" value="1"/>
</dbReference>
<dbReference type="InterPro" id="IPR015075">
    <property type="entry name" value="AtaL"/>
</dbReference>
<proteinExistence type="predicted"/>
<sequence>MDSSVTFSYNISFTTVVNGPEDGTKLTAVDLWAGVAHVARMPQEFAPYVAKCDVLWETVNGKRLGRAITLGDGGVHTGNGQVLYQGVSVADRLQVDGRMAAWAKASR</sequence>
<accession>A0AAD9A924</accession>
<dbReference type="Proteomes" id="UP001243330">
    <property type="component" value="Unassembled WGS sequence"/>
</dbReference>
<dbReference type="InterPro" id="IPR023393">
    <property type="entry name" value="START-like_dom_sf"/>
</dbReference>
<evidence type="ECO:0000313" key="1">
    <source>
        <dbReference type="EMBL" id="KAK1843711.1"/>
    </source>
</evidence>
<reference evidence="1" key="1">
    <citation type="submission" date="2023-01" db="EMBL/GenBank/DDBJ databases">
        <title>Colletotrichum chrysophilum M932 genome sequence.</title>
        <authorList>
            <person name="Baroncelli R."/>
        </authorList>
    </citation>
    <scope>NUCLEOTIDE SEQUENCE</scope>
    <source>
        <strain evidence="1">M932</strain>
    </source>
</reference>
<dbReference type="Gene3D" id="3.30.530.20">
    <property type="match status" value="1"/>
</dbReference>